<sequence length="186" mass="21164">MDILRRSLRLAQLTLTAPRRPRIGLHDVARMSGRVWPTDLDELRHVNNGVYLSLMDLPRLDLLMRSGVWARFQKAGVYPVVASQTITYRKSLRLWQRFEIETRILGYDERAVYLEQRFVAGGELYARAYVKGRFLRRTGGVAPIAEVGELAGVNPTAHPIPEWLADWSRHVAMPSTSAPAPSEWDA</sequence>
<organism evidence="1 2">
    <name type="scientific">Naasia aerilata</name>
    <dbReference type="NCBI Taxonomy" id="1162966"/>
    <lineage>
        <taxon>Bacteria</taxon>
        <taxon>Bacillati</taxon>
        <taxon>Actinomycetota</taxon>
        <taxon>Actinomycetes</taxon>
        <taxon>Micrococcales</taxon>
        <taxon>Microbacteriaceae</taxon>
        <taxon>Naasia</taxon>
    </lineage>
</organism>
<proteinExistence type="predicted"/>
<dbReference type="Proteomes" id="UP001321498">
    <property type="component" value="Chromosome"/>
</dbReference>
<dbReference type="Gene3D" id="3.10.129.10">
    <property type="entry name" value="Hotdog Thioesterase"/>
    <property type="match status" value="1"/>
</dbReference>
<dbReference type="PANTHER" id="PTHR12475:SF4">
    <property type="entry name" value="PROTEIN THEM6"/>
    <property type="match status" value="1"/>
</dbReference>
<dbReference type="SUPFAM" id="SSF54637">
    <property type="entry name" value="Thioesterase/thiol ester dehydrase-isomerase"/>
    <property type="match status" value="1"/>
</dbReference>
<keyword evidence="2" id="KW-1185">Reference proteome</keyword>
<dbReference type="InterPro" id="IPR051490">
    <property type="entry name" value="THEM6_lcsJ_thioesterase"/>
</dbReference>
<dbReference type="RefSeq" id="WP_286278947.1">
    <property type="nucleotide sequence ID" value="NZ_AP027731.1"/>
</dbReference>
<accession>A0ABN6XLE2</accession>
<dbReference type="CDD" id="cd00586">
    <property type="entry name" value="4HBT"/>
    <property type="match status" value="1"/>
</dbReference>
<gene>
    <name evidence="1" type="ORF">GCM10025866_16080</name>
</gene>
<evidence type="ECO:0000313" key="1">
    <source>
        <dbReference type="EMBL" id="BDZ45699.1"/>
    </source>
</evidence>
<protein>
    <submittedName>
        <fullName evidence="1">Thioesterase</fullName>
    </submittedName>
</protein>
<reference evidence="2" key="1">
    <citation type="journal article" date="2019" name="Int. J. Syst. Evol. Microbiol.">
        <title>The Global Catalogue of Microorganisms (GCM) 10K type strain sequencing project: providing services to taxonomists for standard genome sequencing and annotation.</title>
        <authorList>
            <consortium name="The Broad Institute Genomics Platform"/>
            <consortium name="The Broad Institute Genome Sequencing Center for Infectious Disease"/>
            <person name="Wu L."/>
            <person name="Ma J."/>
        </authorList>
    </citation>
    <scope>NUCLEOTIDE SEQUENCE [LARGE SCALE GENOMIC DNA]</scope>
    <source>
        <strain evidence="2">NBRC 108725</strain>
    </source>
</reference>
<dbReference type="InterPro" id="IPR029069">
    <property type="entry name" value="HotDog_dom_sf"/>
</dbReference>
<evidence type="ECO:0000313" key="2">
    <source>
        <dbReference type="Proteomes" id="UP001321498"/>
    </source>
</evidence>
<dbReference type="PANTHER" id="PTHR12475">
    <property type="match status" value="1"/>
</dbReference>
<dbReference type="Pfam" id="PF13279">
    <property type="entry name" value="4HBT_2"/>
    <property type="match status" value="1"/>
</dbReference>
<dbReference type="EMBL" id="AP027731">
    <property type="protein sequence ID" value="BDZ45699.1"/>
    <property type="molecule type" value="Genomic_DNA"/>
</dbReference>
<name>A0ABN6XLE2_9MICO</name>